<evidence type="ECO:0000313" key="1">
    <source>
        <dbReference type="EMBL" id="KAB2632311.1"/>
    </source>
</evidence>
<reference evidence="1 2" key="3">
    <citation type="submission" date="2019-11" db="EMBL/GenBank/DDBJ databases">
        <title>A de novo genome assembly of a pear dwarfing rootstock.</title>
        <authorList>
            <person name="Wang F."/>
            <person name="Wang J."/>
            <person name="Li S."/>
            <person name="Zhang Y."/>
            <person name="Fang M."/>
            <person name="Ma L."/>
            <person name="Zhao Y."/>
            <person name="Jiang S."/>
        </authorList>
    </citation>
    <scope>NUCLEOTIDE SEQUENCE [LARGE SCALE GENOMIC DNA]</scope>
    <source>
        <strain evidence="1">S2</strain>
        <tissue evidence="1">Leaf</tissue>
    </source>
</reference>
<dbReference type="Proteomes" id="UP000327157">
    <property type="component" value="Chromosome 6"/>
</dbReference>
<reference evidence="2" key="2">
    <citation type="submission" date="2019-10" db="EMBL/GenBank/DDBJ databases">
        <title>A de novo genome assembly of a pear dwarfing rootstock.</title>
        <authorList>
            <person name="Wang F."/>
            <person name="Wang J."/>
            <person name="Li S."/>
            <person name="Zhang Y."/>
            <person name="Fang M."/>
            <person name="Ma L."/>
            <person name="Zhao Y."/>
            <person name="Jiang S."/>
        </authorList>
    </citation>
    <scope>NUCLEOTIDE SEQUENCE [LARGE SCALE GENOMIC DNA]</scope>
</reference>
<dbReference type="AlphaFoldDB" id="A0A5N5I1H5"/>
<sequence>MVVSPISQFNTTTGELLHYVEDDNTSVSPIIQSSRASSGIQSPKPAVHKVVLHRPPKAFRVTRILIPKPKKAAAAILAFGSLRSISIEAASTTAASRGAGVVPPPLTSIPATTSLPELVVWED</sequence>
<protein>
    <submittedName>
        <fullName evidence="1">Uncharacterized protein</fullName>
    </submittedName>
</protein>
<proteinExistence type="predicted"/>
<dbReference type="EMBL" id="SMOL01000120">
    <property type="protein sequence ID" value="KAB2632311.1"/>
    <property type="molecule type" value="Genomic_DNA"/>
</dbReference>
<comment type="caution">
    <text evidence="1">The sequence shown here is derived from an EMBL/GenBank/DDBJ whole genome shotgun (WGS) entry which is preliminary data.</text>
</comment>
<accession>A0A5N5I1H5</accession>
<evidence type="ECO:0000313" key="2">
    <source>
        <dbReference type="Proteomes" id="UP000327157"/>
    </source>
</evidence>
<reference evidence="1 2" key="1">
    <citation type="submission" date="2019-09" db="EMBL/GenBank/DDBJ databases">
        <authorList>
            <person name="Ou C."/>
        </authorList>
    </citation>
    <scope>NUCLEOTIDE SEQUENCE [LARGE SCALE GENOMIC DNA]</scope>
    <source>
        <strain evidence="1">S2</strain>
        <tissue evidence="1">Leaf</tissue>
    </source>
</reference>
<keyword evidence="2" id="KW-1185">Reference proteome</keyword>
<organism evidence="1 2">
    <name type="scientific">Pyrus ussuriensis x Pyrus communis</name>
    <dbReference type="NCBI Taxonomy" id="2448454"/>
    <lineage>
        <taxon>Eukaryota</taxon>
        <taxon>Viridiplantae</taxon>
        <taxon>Streptophyta</taxon>
        <taxon>Embryophyta</taxon>
        <taxon>Tracheophyta</taxon>
        <taxon>Spermatophyta</taxon>
        <taxon>Magnoliopsida</taxon>
        <taxon>eudicotyledons</taxon>
        <taxon>Gunneridae</taxon>
        <taxon>Pentapetalae</taxon>
        <taxon>rosids</taxon>
        <taxon>fabids</taxon>
        <taxon>Rosales</taxon>
        <taxon>Rosaceae</taxon>
        <taxon>Amygdaloideae</taxon>
        <taxon>Maleae</taxon>
        <taxon>Pyrus</taxon>
    </lineage>
</organism>
<name>A0A5N5I1H5_9ROSA</name>
<gene>
    <name evidence="1" type="ORF">D8674_028558</name>
</gene>